<keyword evidence="8" id="KW-1185">Reference proteome</keyword>
<dbReference type="AlphaFoldDB" id="A0A8B8PY81"/>
<feature type="region of interest" description="Disordered" evidence="5">
    <location>
        <begin position="113"/>
        <end position="132"/>
    </location>
</feature>
<comment type="subcellular location">
    <subcellularLocation>
        <location evidence="1">Membrane</location>
    </subcellularLocation>
</comment>
<evidence type="ECO:0000256" key="2">
    <source>
        <dbReference type="ARBA" id="ARBA00022692"/>
    </source>
</evidence>
<dbReference type="GeneID" id="115747281"/>
<dbReference type="Proteomes" id="UP000827889">
    <property type="component" value="Chromosome 11"/>
</dbReference>
<keyword evidence="2 6" id="KW-0812">Transmembrane</keyword>
<dbReference type="RefSeq" id="XP_030539233.1">
    <property type="nucleotide sequence ID" value="XM_030683373.2"/>
</dbReference>
<dbReference type="PROSITE" id="PS51775">
    <property type="entry name" value="GTD_BINDING"/>
    <property type="match status" value="1"/>
</dbReference>
<evidence type="ECO:0000256" key="6">
    <source>
        <dbReference type="SAM" id="Phobius"/>
    </source>
</evidence>
<feature type="compositionally biased region" description="Acidic residues" evidence="5">
    <location>
        <begin position="305"/>
        <end position="318"/>
    </location>
</feature>
<dbReference type="GO" id="GO:0080115">
    <property type="term" value="F:myosin XI tail binding"/>
    <property type="evidence" value="ECO:0007669"/>
    <property type="project" value="UniProtKB-ARBA"/>
</dbReference>
<dbReference type="PANTHER" id="PTHR31422">
    <property type="entry name" value="BNAANNG28530D PROTEIN"/>
    <property type="match status" value="1"/>
</dbReference>
<evidence type="ECO:0000313" key="9">
    <source>
        <dbReference type="RefSeq" id="XP_030539233.1"/>
    </source>
</evidence>
<dbReference type="Pfam" id="PF04576">
    <property type="entry name" value="Zein-binding"/>
    <property type="match status" value="1"/>
</dbReference>
<dbReference type="GO" id="GO:0016020">
    <property type="term" value="C:membrane"/>
    <property type="evidence" value="ECO:0007669"/>
    <property type="project" value="UniProtKB-SubCell"/>
</dbReference>
<feature type="region of interest" description="Disordered" evidence="5">
    <location>
        <begin position="271"/>
        <end position="324"/>
    </location>
</feature>
<feature type="transmembrane region" description="Helical" evidence="6">
    <location>
        <begin position="12"/>
        <end position="30"/>
    </location>
</feature>
<sequence>MVRSRSYGDHMQLLGPLSLLVITCFLLDLFKRFSHLLIGLSVSQCASLLKLLSSGSDGEDGISAIQCSRRVFTAVALVLIARLGLKALPFGLSSKEIVRFLCEFKRKASELGDSDEVSRNRSPKSNESATGKALVRGIAGKAKELVEEDDEGEEDRECSCPEDEAFDVLALRKMVKIERRRAIAASMELEKERIAAASAADEAMSLILRLQSEKSSVELRANQDRRLAEQKQQYDWEVIESLRWMAASHEERRRALEGRLRSCRRRLRMRAGGDGGSSGVEGESCCFGGGSEESVGDAAPRNGDGDEEVEEEEEEEEETRSIDDVLISSLELDSLIEE</sequence>
<dbReference type="KEGG" id="rarg:115747281"/>
<evidence type="ECO:0000256" key="1">
    <source>
        <dbReference type="ARBA" id="ARBA00004370"/>
    </source>
</evidence>
<evidence type="ECO:0000256" key="4">
    <source>
        <dbReference type="ARBA" id="ARBA00023136"/>
    </source>
</evidence>
<gene>
    <name evidence="9" type="primary">LOC115747281</name>
</gene>
<reference evidence="9" key="1">
    <citation type="submission" date="2025-08" db="UniProtKB">
        <authorList>
            <consortium name="RefSeq"/>
        </authorList>
    </citation>
    <scope>IDENTIFICATION</scope>
    <source>
        <tissue evidence="9">Leaf</tissue>
    </source>
</reference>
<evidence type="ECO:0000259" key="7">
    <source>
        <dbReference type="PROSITE" id="PS51775"/>
    </source>
</evidence>
<organism evidence="8 9">
    <name type="scientific">Rhodamnia argentea</name>
    <dbReference type="NCBI Taxonomy" id="178133"/>
    <lineage>
        <taxon>Eukaryota</taxon>
        <taxon>Viridiplantae</taxon>
        <taxon>Streptophyta</taxon>
        <taxon>Embryophyta</taxon>
        <taxon>Tracheophyta</taxon>
        <taxon>Spermatophyta</taxon>
        <taxon>Magnoliopsida</taxon>
        <taxon>eudicotyledons</taxon>
        <taxon>Gunneridae</taxon>
        <taxon>Pentapetalae</taxon>
        <taxon>rosids</taxon>
        <taxon>malvids</taxon>
        <taxon>Myrtales</taxon>
        <taxon>Myrtaceae</taxon>
        <taxon>Myrtoideae</taxon>
        <taxon>Myrteae</taxon>
        <taxon>Australasian group</taxon>
        <taxon>Rhodamnia</taxon>
    </lineage>
</organism>
<name>A0A8B8PY81_9MYRT</name>
<keyword evidence="4 6" id="KW-0472">Membrane</keyword>
<keyword evidence="3 6" id="KW-1133">Transmembrane helix</keyword>
<proteinExistence type="predicted"/>
<evidence type="ECO:0000256" key="3">
    <source>
        <dbReference type="ARBA" id="ARBA00022989"/>
    </source>
</evidence>
<dbReference type="InterPro" id="IPR007656">
    <property type="entry name" value="GTD-bd"/>
</dbReference>
<evidence type="ECO:0000256" key="5">
    <source>
        <dbReference type="SAM" id="MobiDB-lite"/>
    </source>
</evidence>
<dbReference type="OrthoDB" id="1100010at2759"/>
<accession>A0A8B8PY81</accession>
<feature type="domain" description="GTD-binding" evidence="7">
    <location>
        <begin position="166"/>
        <end position="264"/>
    </location>
</feature>
<protein>
    <submittedName>
        <fullName evidence="9">Uncharacterized protein LOC115747281</fullName>
    </submittedName>
</protein>
<dbReference type="PANTHER" id="PTHR31422:SF2">
    <property type="entry name" value="PROTEIN FLOURY 1-LIKE"/>
    <property type="match status" value="1"/>
</dbReference>
<evidence type="ECO:0000313" key="8">
    <source>
        <dbReference type="Proteomes" id="UP000827889"/>
    </source>
</evidence>